<proteinExistence type="predicted"/>
<reference evidence="2" key="1">
    <citation type="submission" date="2022-11" db="UniProtKB">
        <authorList>
            <consortium name="WormBaseParasite"/>
        </authorList>
    </citation>
    <scope>IDENTIFICATION</scope>
</reference>
<evidence type="ECO:0000313" key="2">
    <source>
        <dbReference type="WBParaSite" id="PS1159_v2.g6871.t1"/>
    </source>
</evidence>
<dbReference type="Proteomes" id="UP000887580">
    <property type="component" value="Unplaced"/>
</dbReference>
<dbReference type="WBParaSite" id="PS1159_v2.g6871.t1">
    <property type="protein sequence ID" value="PS1159_v2.g6871.t1"/>
    <property type="gene ID" value="PS1159_v2.g6871"/>
</dbReference>
<evidence type="ECO:0000313" key="1">
    <source>
        <dbReference type="Proteomes" id="UP000887580"/>
    </source>
</evidence>
<protein>
    <submittedName>
        <fullName evidence="2">Uncharacterized protein</fullName>
    </submittedName>
</protein>
<accession>A0AC35GMI3</accession>
<sequence>MDEMLNAGRNIYDKQSTPTQHSGIPTTVNISMYIEGLSSFRTQTMDFQLDVYLQQFWSDYRMKHNESKRILIRDIDILGKIWHPDIYFANARIAEFHEVTQPNFLLWLEPDGSILYDTRVSMIVMCTMNLAKWPLDSQHCKLRILSYAYDVNQLILQWNLVEPITRNDDITLSDMQIVKLIPGLCDGNYSTGSWSCVTAEFYVQRKITHHIMQSYVPTSLIVIISWFSFWLDVEAVPARVSLAITTLLTLSTQASTARMALPEVSYAKAIDVWSSSCMLFVFGVMIEFTVCNFVQRQTMNQLQNGTDPGLKRRKSCVTVKDPTASEPTGTNIGSRAKNLIDRAMGRAGEHRHLIETSVDEYGTPETTDRRQLPEKKSYDNDALEVTVSTPPRRKSKTSFVENGKALSAKSHNNSTKSVHDDRNERSDRWREREAERLANWARVSVEINEPPSTIGQGLGSKWTTAIKQMQQNKKMLARNEAKRIDQFSRWAFPLAFLIFNTVYWTYYIYIA</sequence>
<organism evidence="1 2">
    <name type="scientific">Panagrolaimus sp. PS1159</name>
    <dbReference type="NCBI Taxonomy" id="55785"/>
    <lineage>
        <taxon>Eukaryota</taxon>
        <taxon>Metazoa</taxon>
        <taxon>Ecdysozoa</taxon>
        <taxon>Nematoda</taxon>
        <taxon>Chromadorea</taxon>
        <taxon>Rhabditida</taxon>
        <taxon>Tylenchina</taxon>
        <taxon>Panagrolaimomorpha</taxon>
        <taxon>Panagrolaimoidea</taxon>
        <taxon>Panagrolaimidae</taxon>
        <taxon>Panagrolaimus</taxon>
    </lineage>
</organism>
<name>A0AC35GMI3_9BILA</name>